<dbReference type="PANTHER" id="PTHR45639:SF34">
    <property type="entry name" value="CHAPERONE PROTEIN DNAK"/>
    <property type="match status" value="1"/>
</dbReference>
<dbReference type="Gene3D" id="3.90.640.10">
    <property type="entry name" value="Actin, Chain A, domain 4"/>
    <property type="match status" value="1"/>
</dbReference>
<dbReference type="AlphaFoldDB" id="A0A7M7JYS1"/>
<evidence type="ECO:0000256" key="3">
    <source>
        <dbReference type="ARBA" id="ARBA00022840"/>
    </source>
</evidence>
<keyword evidence="5" id="KW-1185">Reference proteome</keyword>
<dbReference type="InterPro" id="IPR043129">
    <property type="entry name" value="ATPase_NBD"/>
</dbReference>
<dbReference type="Gene3D" id="3.30.420.40">
    <property type="match status" value="2"/>
</dbReference>
<dbReference type="GO" id="GO:0140662">
    <property type="term" value="F:ATP-dependent protein folding chaperone"/>
    <property type="evidence" value="ECO:0007669"/>
    <property type="project" value="InterPro"/>
</dbReference>
<keyword evidence="2" id="KW-0547">Nucleotide-binding</keyword>
<dbReference type="GeneID" id="111249374"/>
<dbReference type="Proteomes" id="UP000594260">
    <property type="component" value="Unplaced"/>
</dbReference>
<evidence type="ECO:0008006" key="6">
    <source>
        <dbReference type="Google" id="ProtNLM"/>
    </source>
</evidence>
<dbReference type="KEGG" id="vde:111249374"/>
<dbReference type="GO" id="GO:0005524">
    <property type="term" value="F:ATP binding"/>
    <property type="evidence" value="ECO:0007669"/>
    <property type="project" value="UniProtKB-KW"/>
</dbReference>
<dbReference type="SUPFAM" id="SSF100920">
    <property type="entry name" value="Heat shock protein 70kD (HSP70), peptide-binding domain"/>
    <property type="match status" value="1"/>
</dbReference>
<dbReference type="GO" id="GO:0034663">
    <property type="term" value="C:endoplasmic reticulum chaperone complex"/>
    <property type="evidence" value="ECO:0007669"/>
    <property type="project" value="TreeGrafter"/>
</dbReference>
<dbReference type="InParanoid" id="A0A7M7JYS1"/>
<evidence type="ECO:0000256" key="2">
    <source>
        <dbReference type="ARBA" id="ARBA00022741"/>
    </source>
</evidence>
<dbReference type="RefSeq" id="XP_022658900.1">
    <property type="nucleotide sequence ID" value="XM_022803165.1"/>
</dbReference>
<keyword evidence="3" id="KW-0067">ATP-binding</keyword>
<dbReference type="InterPro" id="IPR029047">
    <property type="entry name" value="HSP70_peptide-bd_sf"/>
</dbReference>
<organism evidence="4 5">
    <name type="scientific">Varroa destructor</name>
    <name type="common">Honeybee mite</name>
    <dbReference type="NCBI Taxonomy" id="109461"/>
    <lineage>
        <taxon>Eukaryota</taxon>
        <taxon>Metazoa</taxon>
        <taxon>Ecdysozoa</taxon>
        <taxon>Arthropoda</taxon>
        <taxon>Chelicerata</taxon>
        <taxon>Arachnida</taxon>
        <taxon>Acari</taxon>
        <taxon>Parasitiformes</taxon>
        <taxon>Mesostigmata</taxon>
        <taxon>Gamasina</taxon>
        <taxon>Dermanyssoidea</taxon>
        <taxon>Varroidae</taxon>
        <taxon>Varroa</taxon>
    </lineage>
</organism>
<name>A0A7M7JYS1_VARDE</name>
<reference evidence="4" key="1">
    <citation type="submission" date="2021-01" db="UniProtKB">
        <authorList>
            <consortium name="EnsemblMetazoa"/>
        </authorList>
    </citation>
    <scope>IDENTIFICATION</scope>
</reference>
<evidence type="ECO:0000313" key="5">
    <source>
        <dbReference type="Proteomes" id="UP000594260"/>
    </source>
</evidence>
<dbReference type="PANTHER" id="PTHR45639">
    <property type="entry name" value="HSC70CB, ISOFORM G-RELATED"/>
    <property type="match status" value="1"/>
</dbReference>
<sequence>MAAKSKTCFGISFGNTNLCIAVHKDGKADVVANDSGERTTPAAVNFSQHEICVGLHAKNRLLSLPNATVPSVKRLLGSDDASKWTNSVISCDSVEGQGTLSFTVSYENNNGQTCEKKVTTEQLLTHQLNKLHETALNQRQDEIYPCVITVPFYFTVKQRELVLGCAKEAGFHVLRVINEPTAAALAYVHKAEASTTSKTILVYRLGGESSDVTVLQLLRGQMSVIASDHNSSLGGNLWTTGCAKYAAQEFKRKTRISWDDLSKRSRGKVLAAAERAKHVLSTMESCNCSVESVHEGLDLNVALTRARFEMATQGHLLRVKEDIFDLLEKVGVHKDQIHMIVLSGGGCRMVSIQKMISAEFSKAELCNGIPPDEVIAVGAAWQAEVLLSRGAAGAEEDSKHLQPTVELPALSKEIALKLKDGSTEAILPKGSAVPCRFEAPITLAEDKSSVQVLLLQGGEPLAKLVMKDLDENSNLTLTVEVSEERTLHCQCLDKTSNRVESVVVT</sequence>
<protein>
    <recommendedName>
        <fullName evidence="6">Heat shock 70 kDa protein 14</fullName>
    </recommendedName>
</protein>
<dbReference type="Pfam" id="PF00012">
    <property type="entry name" value="HSP70"/>
    <property type="match status" value="1"/>
</dbReference>
<evidence type="ECO:0000313" key="4">
    <source>
        <dbReference type="EnsemblMetazoa" id="XP_022658900"/>
    </source>
</evidence>
<accession>A0A7M7JYS1</accession>
<evidence type="ECO:0000256" key="1">
    <source>
        <dbReference type="ARBA" id="ARBA00007381"/>
    </source>
</evidence>
<dbReference type="EnsemblMetazoa" id="XM_022803165">
    <property type="protein sequence ID" value="XP_022658900"/>
    <property type="gene ID" value="LOC111249374"/>
</dbReference>
<dbReference type="Gene3D" id="3.30.30.30">
    <property type="match status" value="1"/>
</dbReference>
<dbReference type="InterPro" id="IPR013126">
    <property type="entry name" value="Hsp_70_fam"/>
</dbReference>
<dbReference type="GO" id="GO:0030968">
    <property type="term" value="P:endoplasmic reticulum unfolded protein response"/>
    <property type="evidence" value="ECO:0007669"/>
    <property type="project" value="TreeGrafter"/>
</dbReference>
<dbReference type="SUPFAM" id="SSF53067">
    <property type="entry name" value="Actin-like ATPase domain"/>
    <property type="match status" value="2"/>
</dbReference>
<dbReference type="OrthoDB" id="29851at2759"/>
<dbReference type="PRINTS" id="PR00301">
    <property type="entry name" value="HEATSHOCK70"/>
</dbReference>
<proteinExistence type="inferred from homology"/>
<comment type="similarity">
    <text evidence="1">Belongs to the heat shock protein 70 family.</text>
</comment>